<dbReference type="Proteomes" id="UP000451860">
    <property type="component" value="Unassembled WGS sequence"/>
</dbReference>
<comment type="caution">
    <text evidence="7">The sequence shown here is derived from an EMBL/GenBank/DDBJ whole genome shotgun (WGS) entry which is preliminary data.</text>
</comment>
<comment type="similarity">
    <text evidence="2">Belongs to the FAD-binding monooxygenase family.</text>
</comment>
<evidence type="ECO:0000256" key="6">
    <source>
        <dbReference type="ARBA" id="ARBA00023002"/>
    </source>
</evidence>
<evidence type="ECO:0000256" key="3">
    <source>
        <dbReference type="ARBA" id="ARBA00022630"/>
    </source>
</evidence>
<dbReference type="InterPro" id="IPR000960">
    <property type="entry name" value="Flavin_mOase"/>
</dbReference>
<evidence type="ECO:0000313" key="8">
    <source>
        <dbReference type="Proteomes" id="UP000451860"/>
    </source>
</evidence>
<keyword evidence="8" id="KW-1185">Reference proteome</keyword>
<keyword evidence="7" id="KW-0503">Monooxygenase</keyword>
<dbReference type="Pfam" id="PF00743">
    <property type="entry name" value="FMO-like"/>
    <property type="match status" value="1"/>
</dbReference>
<keyword evidence="6" id="KW-0560">Oxidoreductase</keyword>
<dbReference type="EMBL" id="WHJE01000003">
    <property type="protein sequence ID" value="KAE8765887.1"/>
    <property type="molecule type" value="Genomic_DNA"/>
</dbReference>
<dbReference type="InterPro" id="IPR020946">
    <property type="entry name" value="Flavin_mOase-like"/>
</dbReference>
<dbReference type="GO" id="GO:0050661">
    <property type="term" value="F:NADP binding"/>
    <property type="evidence" value="ECO:0007669"/>
    <property type="project" value="InterPro"/>
</dbReference>
<keyword evidence="3" id="KW-0285">Flavoprotein</keyword>
<protein>
    <submittedName>
        <fullName evidence="7">SidA/IucD/PvdA family monooxygenase</fullName>
    </submittedName>
</protein>
<proteinExistence type="inferred from homology"/>
<dbReference type="GO" id="GO:0004499">
    <property type="term" value="F:N,N-dimethylaniline monooxygenase activity"/>
    <property type="evidence" value="ECO:0007669"/>
    <property type="project" value="InterPro"/>
</dbReference>
<dbReference type="OrthoDB" id="9808049at2"/>
<dbReference type="InterPro" id="IPR050346">
    <property type="entry name" value="FMO-like"/>
</dbReference>
<reference evidence="7 8" key="1">
    <citation type="submission" date="2019-10" db="EMBL/GenBank/DDBJ databases">
        <title>Georgenia wutianyii sp. nov. and Georgenia yuyongxinii sp. nov. isolated from plateau pika (Ochotona curzoniae) in the Qinghai-Tibet plateau of China.</title>
        <authorList>
            <person name="Tian Z."/>
        </authorList>
    </citation>
    <scope>NUCLEOTIDE SEQUENCE [LARGE SCALE GENOMIC DNA]</scope>
    <source>
        <strain evidence="7 8">DSM 21501</strain>
    </source>
</reference>
<keyword evidence="5" id="KW-0521">NADP</keyword>
<evidence type="ECO:0000256" key="2">
    <source>
        <dbReference type="ARBA" id="ARBA00010139"/>
    </source>
</evidence>
<name>A0A7J5UUD2_9MICO</name>
<dbReference type="Gene3D" id="3.50.50.60">
    <property type="entry name" value="FAD/NAD(P)-binding domain"/>
    <property type="match status" value="1"/>
</dbReference>
<gene>
    <name evidence="7" type="ORF">GB883_01260</name>
</gene>
<dbReference type="AlphaFoldDB" id="A0A7J5UUD2"/>
<dbReference type="GO" id="GO:0050660">
    <property type="term" value="F:flavin adenine dinucleotide binding"/>
    <property type="evidence" value="ECO:0007669"/>
    <property type="project" value="InterPro"/>
</dbReference>
<evidence type="ECO:0000256" key="4">
    <source>
        <dbReference type="ARBA" id="ARBA00022827"/>
    </source>
</evidence>
<accession>A0A7J5UUD2</accession>
<dbReference type="PANTHER" id="PTHR23023">
    <property type="entry name" value="DIMETHYLANILINE MONOOXYGENASE"/>
    <property type="match status" value="1"/>
</dbReference>
<evidence type="ECO:0000256" key="5">
    <source>
        <dbReference type="ARBA" id="ARBA00022857"/>
    </source>
</evidence>
<organism evidence="7 8">
    <name type="scientific">Georgenia thermotolerans</name>
    <dbReference type="NCBI Taxonomy" id="527326"/>
    <lineage>
        <taxon>Bacteria</taxon>
        <taxon>Bacillati</taxon>
        <taxon>Actinomycetota</taxon>
        <taxon>Actinomycetes</taxon>
        <taxon>Micrococcales</taxon>
        <taxon>Bogoriellaceae</taxon>
        <taxon>Georgenia</taxon>
    </lineage>
</organism>
<comment type="similarity">
    <text evidence="1">Belongs to the FMO family.</text>
</comment>
<dbReference type="InterPro" id="IPR036188">
    <property type="entry name" value="FAD/NAD-bd_sf"/>
</dbReference>
<keyword evidence="4" id="KW-0274">FAD</keyword>
<evidence type="ECO:0000256" key="1">
    <source>
        <dbReference type="ARBA" id="ARBA00009183"/>
    </source>
</evidence>
<dbReference type="PRINTS" id="PR00370">
    <property type="entry name" value="FMOXYGENASE"/>
</dbReference>
<evidence type="ECO:0000313" key="7">
    <source>
        <dbReference type="EMBL" id="KAE8765887.1"/>
    </source>
</evidence>
<sequence length="510" mass="56471">MCSVLAQQGANEGHLLPRCDAAATVGLFVSPDSNQTEALTRSSSMKNLENRFAIVGAGPNGLIAARAFKRAGLDFDILERHDAIGGIWNIDNPESPVYESCNFISDRVSSAFVGYPMPEDYPVFPTWRHVRDFIQAFARDHDLEGSVTFGKEVTNARPVETENGQRWVVETSDGEQAMYRGVVWACGLQRTPYMPEIKGLEDFEGEVYHSRKYKSVSQIVGKRVLVIGAGNSGVDIVCDAAVAGEAAHLSTRRGYWFFPKLVFGQPILQILSRAGRVPQNVTPLEELTPAEAMQLALESVGDLSDFGLQKPDHEVGATHFVMNDQVLYQIAHGHLEPHQDVKSVSGKTVEFVDGTSAEVDVIICATGYVFDIPWLDPELVDWVEDSPAFHLGTMSSKVEGLYAAGAVHFPGLTYFTWDRLIQIAAWDAKRLMTGEGQEFVDEIMSYKPVLKNDNLVKTHRNINQYDMEKLLAMTEEMQNRFGIEMPTSPEDDFYSRLPAKNEAPVLAASS</sequence>
<dbReference type="SUPFAM" id="SSF51905">
    <property type="entry name" value="FAD/NAD(P)-binding domain"/>
    <property type="match status" value="2"/>
</dbReference>